<dbReference type="InterPro" id="IPR003607">
    <property type="entry name" value="HD/PDEase_dom"/>
</dbReference>
<feature type="domain" description="HD/PDEase" evidence="2">
    <location>
        <begin position="159"/>
        <end position="297"/>
    </location>
</feature>
<reference evidence="3 4" key="1">
    <citation type="submission" date="2019-02" db="EMBL/GenBank/DDBJ databases">
        <title>Deep-cultivation of Planctomycetes and their phenomic and genomic characterization uncovers novel biology.</title>
        <authorList>
            <person name="Wiegand S."/>
            <person name="Jogler M."/>
            <person name="Boedeker C."/>
            <person name="Pinto D."/>
            <person name="Vollmers J."/>
            <person name="Rivas-Marin E."/>
            <person name="Kohn T."/>
            <person name="Peeters S.H."/>
            <person name="Heuer A."/>
            <person name="Rast P."/>
            <person name="Oberbeckmann S."/>
            <person name="Bunk B."/>
            <person name="Jeske O."/>
            <person name="Meyerdierks A."/>
            <person name="Storesund J.E."/>
            <person name="Kallscheuer N."/>
            <person name="Luecker S."/>
            <person name="Lage O.M."/>
            <person name="Pohl T."/>
            <person name="Merkel B.J."/>
            <person name="Hornburger P."/>
            <person name="Mueller R.-W."/>
            <person name="Bruemmer F."/>
            <person name="Labrenz M."/>
            <person name="Spormann A.M."/>
            <person name="Op den Camp H."/>
            <person name="Overmann J."/>
            <person name="Amann R."/>
            <person name="Jetten M.S.M."/>
            <person name="Mascher T."/>
            <person name="Medema M.H."/>
            <person name="Devos D.P."/>
            <person name="Kaster A.-K."/>
            <person name="Ovreas L."/>
            <person name="Rohde M."/>
            <person name="Galperin M.Y."/>
            <person name="Jogler C."/>
        </authorList>
    </citation>
    <scope>NUCLEOTIDE SEQUENCE [LARGE SCALE GENOMIC DNA]</scope>
    <source>
        <strain evidence="3 4">Pla175</strain>
    </source>
</reference>
<dbReference type="Proteomes" id="UP000317429">
    <property type="component" value="Chromosome"/>
</dbReference>
<dbReference type="PANTHER" id="PTHR37294">
    <property type="entry name" value="3'-5' EXORIBONUCLEASE YHAM"/>
    <property type="match status" value="1"/>
</dbReference>
<keyword evidence="1 3" id="KW-0378">Hydrolase</keyword>
<dbReference type="EMBL" id="CP036291">
    <property type="protein sequence ID" value="QDU87489.1"/>
    <property type="molecule type" value="Genomic_DNA"/>
</dbReference>
<dbReference type="GO" id="GO:0031125">
    <property type="term" value="P:rRNA 3'-end processing"/>
    <property type="evidence" value="ECO:0007669"/>
    <property type="project" value="TreeGrafter"/>
</dbReference>
<dbReference type="RefSeq" id="WP_145281451.1">
    <property type="nucleotide sequence ID" value="NZ_CP036291.1"/>
</dbReference>
<dbReference type="Pfam" id="PF01966">
    <property type="entry name" value="HD"/>
    <property type="match status" value="1"/>
</dbReference>
<dbReference type="CDD" id="cd04492">
    <property type="entry name" value="YhaM_OBF_like"/>
    <property type="match status" value="1"/>
</dbReference>
<proteinExistence type="predicted"/>
<dbReference type="InterPro" id="IPR006674">
    <property type="entry name" value="HD_domain"/>
</dbReference>
<dbReference type="InterPro" id="IPR004365">
    <property type="entry name" value="NA-bd_OB_tRNA"/>
</dbReference>
<dbReference type="InterPro" id="IPR050798">
    <property type="entry name" value="YhaM_exoribonuc/phosphodiest"/>
</dbReference>
<evidence type="ECO:0000313" key="4">
    <source>
        <dbReference type="Proteomes" id="UP000317429"/>
    </source>
</evidence>
<dbReference type="Gene3D" id="1.10.3210.10">
    <property type="entry name" value="Hypothetical protein af1432"/>
    <property type="match status" value="1"/>
</dbReference>
<dbReference type="KEGG" id="pnd:Pla175_08510"/>
<dbReference type="SUPFAM" id="SSF109604">
    <property type="entry name" value="HD-domain/PDEase-like"/>
    <property type="match status" value="1"/>
</dbReference>
<evidence type="ECO:0000313" key="3">
    <source>
        <dbReference type="EMBL" id="QDU87489.1"/>
    </source>
</evidence>
<evidence type="ECO:0000259" key="2">
    <source>
        <dbReference type="SMART" id="SM00471"/>
    </source>
</evidence>
<dbReference type="AlphaFoldDB" id="A0A518D7Q1"/>
<accession>A0A518D7Q1</accession>
<name>A0A518D7Q1_9BACT</name>
<keyword evidence="4" id="KW-1185">Reference proteome</keyword>
<evidence type="ECO:0000256" key="1">
    <source>
        <dbReference type="ARBA" id="ARBA00022801"/>
    </source>
</evidence>
<dbReference type="GO" id="GO:0016787">
    <property type="term" value="F:hydrolase activity"/>
    <property type="evidence" value="ECO:0007669"/>
    <property type="project" value="UniProtKB-KW"/>
</dbReference>
<dbReference type="PANTHER" id="PTHR37294:SF1">
    <property type="entry name" value="3'-5' EXORIBONUCLEASE YHAM"/>
    <property type="match status" value="1"/>
</dbReference>
<dbReference type="EC" id="3.1.-.-" evidence="3"/>
<dbReference type="OrthoDB" id="9778453at2"/>
<dbReference type="SMART" id="SM00471">
    <property type="entry name" value="HDc"/>
    <property type="match status" value="1"/>
</dbReference>
<dbReference type="GO" id="GO:0003676">
    <property type="term" value="F:nucleic acid binding"/>
    <property type="evidence" value="ECO:0007669"/>
    <property type="project" value="InterPro"/>
</dbReference>
<protein>
    <submittedName>
        <fullName evidence="3">3'-5' exoribonuclease YhaM</fullName>
        <ecNumber evidence="3">3.1.-.-</ecNumber>
    </submittedName>
</protein>
<dbReference type="Pfam" id="PF01336">
    <property type="entry name" value="tRNA_anti-codon"/>
    <property type="match status" value="1"/>
</dbReference>
<gene>
    <name evidence="3" type="primary">yhaM_1</name>
    <name evidence="3" type="ORF">Pla175_08510</name>
</gene>
<sequence>MSERRYVTQFAHNEQVRQTFMASEKQLRPNRNGNLYLQLELSDRSGAIGTRMWNANESDFKGFDNGDYVVAEGTTQLFQGNMQMIIKSIRKARPDEVIEADFLVLQDAEVEKMAARLAEVLRGINTPELKNLCECYLMDDQFMGKFTRAPAGMKNHHAYTGGLLDHVLSLCELVLLIAPRYPQLDGDKLLVGAFLHDAAKTEELAYDRDISYTDEGQMLGHMVIGITMLDDKIREAERLSGEPFPKALGMELKHMIISHHGEYAYGSSKLPMTLEAIALHQLDNLDAKLASSSQLINDCLNGESHWTQYFPNIDRKLWKGEREG</sequence>
<organism evidence="3 4">
    <name type="scientific">Pirellulimonas nuda</name>
    <dbReference type="NCBI Taxonomy" id="2528009"/>
    <lineage>
        <taxon>Bacteria</taxon>
        <taxon>Pseudomonadati</taxon>
        <taxon>Planctomycetota</taxon>
        <taxon>Planctomycetia</taxon>
        <taxon>Pirellulales</taxon>
        <taxon>Lacipirellulaceae</taxon>
        <taxon>Pirellulimonas</taxon>
    </lineage>
</organism>